<reference evidence="2 3" key="1">
    <citation type="submission" date="2012-10" db="EMBL/GenBank/DDBJ databases">
        <title>The draft sequence of the Mycobacterium pheli genome.</title>
        <authorList>
            <person name="Pettersson B.M.F."/>
            <person name="Das S."/>
            <person name="Dasgupta S."/>
            <person name="Bhattacharya A."/>
            <person name="Kirsebom L.A."/>
        </authorList>
    </citation>
    <scope>NUCLEOTIDE SEQUENCE [LARGE SCALE GENOMIC DNA]</scope>
    <source>
        <strain evidence="2 3">CCUG 21000</strain>
    </source>
</reference>
<evidence type="ECO:0000313" key="2">
    <source>
        <dbReference type="EMBL" id="KAB7757415.1"/>
    </source>
</evidence>
<dbReference type="AlphaFoldDB" id="A0A5N5V681"/>
<dbReference type="EMBL" id="ANBP01000008">
    <property type="protein sequence ID" value="KAB7757415.1"/>
    <property type="molecule type" value="Genomic_DNA"/>
</dbReference>
<organism evidence="2 3">
    <name type="scientific">Mycolicibacterium phlei DSM 43239 = CCUG 21000</name>
    <dbReference type="NCBI Taxonomy" id="1226750"/>
    <lineage>
        <taxon>Bacteria</taxon>
        <taxon>Bacillati</taxon>
        <taxon>Actinomycetota</taxon>
        <taxon>Actinomycetes</taxon>
        <taxon>Mycobacteriales</taxon>
        <taxon>Mycobacteriaceae</taxon>
        <taxon>Mycolicibacterium</taxon>
    </lineage>
</organism>
<proteinExistence type="predicted"/>
<sequence length="160" mass="17023">MAAAKPVSTVGGRGGPVPTPPQKKKKRPPRPRAESGGCPADLDGAMTRMPDARQPSVCRGGAWQPVDVPQPPADRWVSSDTPLLLHGQGMRNPEMAAGTWTGTPREESARCRAQQRDVVSPGQLSDPVTVEGDPGQPVRLEVAPRMFTVELSGNCVWSRG</sequence>
<dbReference type="Proteomes" id="UP000325690">
    <property type="component" value="Unassembled WGS sequence"/>
</dbReference>
<protein>
    <submittedName>
        <fullName evidence="2">Uncharacterized protein</fullName>
    </submittedName>
</protein>
<comment type="caution">
    <text evidence="2">The sequence shown here is derived from an EMBL/GenBank/DDBJ whole genome shotgun (WGS) entry which is preliminary data.</text>
</comment>
<accession>A0A5N5V681</accession>
<evidence type="ECO:0000256" key="1">
    <source>
        <dbReference type="SAM" id="MobiDB-lite"/>
    </source>
</evidence>
<feature type="compositionally biased region" description="Low complexity" evidence="1">
    <location>
        <begin position="1"/>
        <end position="10"/>
    </location>
</feature>
<gene>
    <name evidence="2" type="ORF">MPHL21000_07975</name>
</gene>
<evidence type="ECO:0000313" key="3">
    <source>
        <dbReference type="Proteomes" id="UP000325690"/>
    </source>
</evidence>
<name>A0A5N5V681_MYCPH</name>
<feature type="region of interest" description="Disordered" evidence="1">
    <location>
        <begin position="1"/>
        <end position="137"/>
    </location>
</feature>
<keyword evidence="3" id="KW-1185">Reference proteome</keyword>